<dbReference type="OrthoDB" id="3404419at2"/>
<dbReference type="EMBL" id="FMHT01000003">
    <property type="protein sequence ID" value="SCL13736.1"/>
    <property type="molecule type" value="Genomic_DNA"/>
</dbReference>
<feature type="region of interest" description="Disordered" evidence="1">
    <location>
        <begin position="125"/>
        <end position="174"/>
    </location>
</feature>
<gene>
    <name evidence="2" type="ORF">GA0070616_0224</name>
</gene>
<dbReference type="AlphaFoldDB" id="A0A1C6R9V7"/>
<evidence type="ECO:0000313" key="2">
    <source>
        <dbReference type="EMBL" id="SCL13736.1"/>
    </source>
</evidence>
<dbReference type="Proteomes" id="UP000199699">
    <property type="component" value="Unassembled WGS sequence"/>
</dbReference>
<evidence type="ECO:0000256" key="1">
    <source>
        <dbReference type="SAM" id="MobiDB-lite"/>
    </source>
</evidence>
<accession>A0A1C6R9V7</accession>
<protein>
    <submittedName>
        <fullName evidence="2">Uncharacterized protein</fullName>
    </submittedName>
</protein>
<evidence type="ECO:0000313" key="3">
    <source>
        <dbReference type="Proteomes" id="UP000199699"/>
    </source>
</evidence>
<dbReference type="RefSeq" id="WP_091074958.1">
    <property type="nucleotide sequence ID" value="NZ_FMHT01000003.1"/>
</dbReference>
<sequence length="190" mass="19589">MKTETRRPPVVVLLQVHREDEGWTTQAWGVPLDGRRCLLRAADPGAVRPADRVRLLAVSGSGPRPRRTALEAAGVSVLRRGGTGRPDLLAVTLAADLPVDGPVGHGTDARAVRDVVALLADDDRTPWRLADGPDDGDGPAGGPVPVTVEGSAADRTVGPAAAPDDGGDDGGDAPLSWTCRILGIGCPDPQ</sequence>
<dbReference type="STRING" id="145857.GA0070616_0224"/>
<organism evidence="2 3">
    <name type="scientific">Micromonospora nigra</name>
    <dbReference type="NCBI Taxonomy" id="145857"/>
    <lineage>
        <taxon>Bacteria</taxon>
        <taxon>Bacillati</taxon>
        <taxon>Actinomycetota</taxon>
        <taxon>Actinomycetes</taxon>
        <taxon>Micromonosporales</taxon>
        <taxon>Micromonosporaceae</taxon>
        <taxon>Micromonospora</taxon>
    </lineage>
</organism>
<name>A0A1C6R9V7_9ACTN</name>
<reference evidence="2 3" key="1">
    <citation type="submission" date="2016-06" db="EMBL/GenBank/DDBJ databases">
        <authorList>
            <person name="Kjaerup R.B."/>
            <person name="Dalgaard T.S."/>
            <person name="Juul-Madsen H.R."/>
        </authorList>
    </citation>
    <scope>NUCLEOTIDE SEQUENCE [LARGE SCALE GENOMIC DNA]</scope>
    <source>
        <strain evidence="2 3">DSM 43818</strain>
    </source>
</reference>
<proteinExistence type="predicted"/>
<keyword evidence="3" id="KW-1185">Reference proteome</keyword>